<dbReference type="Gene3D" id="3.40.390.10">
    <property type="entry name" value="Collagenase (Catalytic Domain)"/>
    <property type="match status" value="1"/>
</dbReference>
<feature type="transmembrane region" description="Helical" evidence="1">
    <location>
        <begin position="47"/>
        <end position="72"/>
    </location>
</feature>
<dbReference type="Gene3D" id="1.10.1380.10">
    <property type="entry name" value="Neutral endopeptidase , domain2"/>
    <property type="match status" value="1"/>
</dbReference>
<name>A0A9J6E0E8_RHIMP</name>
<reference evidence="2" key="2">
    <citation type="submission" date="2021-09" db="EMBL/GenBank/DDBJ databases">
        <authorList>
            <person name="Jia N."/>
            <person name="Wang J."/>
            <person name="Shi W."/>
            <person name="Du L."/>
            <person name="Sun Y."/>
            <person name="Zhan W."/>
            <person name="Jiang J."/>
            <person name="Wang Q."/>
            <person name="Zhang B."/>
            <person name="Ji P."/>
            <person name="Sakyi L.B."/>
            <person name="Cui X."/>
            <person name="Yuan T."/>
            <person name="Jiang B."/>
            <person name="Yang W."/>
            <person name="Lam T.T.-Y."/>
            <person name="Chang Q."/>
            <person name="Ding S."/>
            <person name="Wang X."/>
            <person name="Zhu J."/>
            <person name="Ruan X."/>
            <person name="Zhao L."/>
            <person name="Wei J."/>
            <person name="Que T."/>
            <person name="Du C."/>
            <person name="Cheng J."/>
            <person name="Dai P."/>
            <person name="Han X."/>
            <person name="Huang E."/>
            <person name="Gao Y."/>
            <person name="Liu J."/>
            <person name="Shao H."/>
            <person name="Ye R."/>
            <person name="Li L."/>
            <person name="Wei W."/>
            <person name="Wang X."/>
            <person name="Wang C."/>
            <person name="Huo Q."/>
            <person name="Li W."/>
            <person name="Guo W."/>
            <person name="Chen H."/>
            <person name="Chen S."/>
            <person name="Zhou L."/>
            <person name="Zhou L."/>
            <person name="Ni X."/>
            <person name="Tian J."/>
            <person name="Zhou Y."/>
            <person name="Sheng Y."/>
            <person name="Liu T."/>
            <person name="Pan Y."/>
            <person name="Xia L."/>
            <person name="Li J."/>
            <person name="Zhao F."/>
            <person name="Cao W."/>
        </authorList>
    </citation>
    <scope>NUCLEOTIDE SEQUENCE</scope>
    <source>
        <strain evidence="2">Rmic-2018</strain>
        <tissue evidence="2">Larvae</tissue>
    </source>
</reference>
<dbReference type="GO" id="GO:0016485">
    <property type="term" value="P:protein processing"/>
    <property type="evidence" value="ECO:0007669"/>
    <property type="project" value="TreeGrafter"/>
</dbReference>
<comment type="caution">
    <text evidence="2">The sequence shown here is derived from an EMBL/GenBank/DDBJ whole genome shotgun (WGS) entry which is preliminary data.</text>
</comment>
<proteinExistence type="predicted"/>
<keyword evidence="1" id="KW-0472">Membrane</keyword>
<dbReference type="GO" id="GO:0004222">
    <property type="term" value="F:metalloendopeptidase activity"/>
    <property type="evidence" value="ECO:0007669"/>
    <property type="project" value="InterPro"/>
</dbReference>
<dbReference type="Proteomes" id="UP000821866">
    <property type="component" value="Chromosome 4"/>
</dbReference>
<dbReference type="GO" id="GO:0005886">
    <property type="term" value="C:plasma membrane"/>
    <property type="evidence" value="ECO:0007669"/>
    <property type="project" value="TreeGrafter"/>
</dbReference>
<evidence type="ECO:0000256" key="1">
    <source>
        <dbReference type="SAM" id="Phobius"/>
    </source>
</evidence>
<dbReference type="PROSITE" id="PS51885">
    <property type="entry name" value="NEPRILYSIN"/>
    <property type="match status" value="1"/>
</dbReference>
<dbReference type="EMBL" id="JABSTU010000006">
    <property type="protein sequence ID" value="KAH8027717.1"/>
    <property type="molecule type" value="Genomic_DNA"/>
</dbReference>
<dbReference type="PANTHER" id="PTHR11733:SF241">
    <property type="entry name" value="GH26575P-RELATED"/>
    <property type="match status" value="1"/>
</dbReference>
<organism evidence="2 3">
    <name type="scientific">Rhipicephalus microplus</name>
    <name type="common">Cattle tick</name>
    <name type="synonym">Boophilus microplus</name>
    <dbReference type="NCBI Taxonomy" id="6941"/>
    <lineage>
        <taxon>Eukaryota</taxon>
        <taxon>Metazoa</taxon>
        <taxon>Ecdysozoa</taxon>
        <taxon>Arthropoda</taxon>
        <taxon>Chelicerata</taxon>
        <taxon>Arachnida</taxon>
        <taxon>Acari</taxon>
        <taxon>Parasitiformes</taxon>
        <taxon>Ixodida</taxon>
        <taxon>Ixodoidea</taxon>
        <taxon>Ixodidae</taxon>
        <taxon>Rhipicephalinae</taxon>
        <taxon>Rhipicephalus</taxon>
        <taxon>Boophilus</taxon>
    </lineage>
</organism>
<accession>A0A9J6E0E8</accession>
<evidence type="ECO:0000313" key="3">
    <source>
        <dbReference type="Proteomes" id="UP000821866"/>
    </source>
</evidence>
<keyword evidence="1" id="KW-0812">Transmembrane</keyword>
<sequence>MASLVTQNSRELAAEHPEICPQRFQQALVDKIQRCSADEARLRIRRFCCACAIIAILLLAVLLVYVAFAILADDEPLLEDTIVIARSQGKRLATVSGSGEGYASAEEEGTESAEVELVKGLEYFCGTPECSRYAAFIQGQLDASHNPCRNLYDHVCARWQSENQDYASKETPSGTYSVMDAVAREYREKLARLLLRDDCPQPNVCRFFAACSRGNLTTSAELESLTRPLRLRDFTVDAVVTTIVQMARLGVSPFFDVSVTKITSSSSSAEVRIKLSQPREKSPVQGLTSAPVVGNTTTNVPRMSSPLWLYGTRWTKLPGPGTNLEVPEGEFRATIEQKLCLEVALAYGDNLKNCTLSSDSEISPAWDYGWYKTVGMSLLARETQRQLSAAWLSVGGSSVGGGSESRKHAKLSSACLTLIGRYDPYSPSYLVGTEELATSSVRRARYQLLALKNMIDQKLGTPSGVSLSIGYRTYLQNDPLVLSEYQTDIYGNASETPSLPRFLRNATWKRWTVENDAPRDAFAPSPFRSKVTEGVANVTVVVPLTLLNATALQDPWLTYLSLARTAPRVVKTIFSGSRELSERLSQTRLAKCPVKAERRHLSFSPVVDADIDKEKQDLTELSSFYAAFHFYRHYVGHGSAVPGTELNGDLLFLLYYVYNMCEALAVGLETKNAAAVRKRRRRVQALAESFVAVLFPACEAPVELADCDLESGDLLLSRNEVSSPVSIH</sequence>
<dbReference type="AlphaFoldDB" id="A0A9J6E0E8"/>
<keyword evidence="3" id="KW-1185">Reference proteome</keyword>
<keyword evidence="1" id="KW-1133">Transmembrane helix</keyword>
<dbReference type="SUPFAM" id="SSF55486">
    <property type="entry name" value="Metalloproteases ('zincins'), catalytic domain"/>
    <property type="match status" value="1"/>
</dbReference>
<gene>
    <name evidence="2" type="ORF">HPB51_007267</name>
</gene>
<dbReference type="PANTHER" id="PTHR11733">
    <property type="entry name" value="ZINC METALLOPROTEASE FAMILY M13 NEPRILYSIN-RELATED"/>
    <property type="match status" value="1"/>
</dbReference>
<dbReference type="InterPro" id="IPR042089">
    <property type="entry name" value="Peptidase_M13_dom_2"/>
</dbReference>
<reference evidence="2" key="1">
    <citation type="journal article" date="2020" name="Cell">
        <title>Large-Scale Comparative Analyses of Tick Genomes Elucidate Their Genetic Diversity and Vector Capacities.</title>
        <authorList>
            <consortium name="Tick Genome and Microbiome Consortium (TIGMIC)"/>
            <person name="Jia N."/>
            <person name="Wang J."/>
            <person name="Shi W."/>
            <person name="Du L."/>
            <person name="Sun Y."/>
            <person name="Zhan W."/>
            <person name="Jiang J.F."/>
            <person name="Wang Q."/>
            <person name="Zhang B."/>
            <person name="Ji P."/>
            <person name="Bell-Sakyi L."/>
            <person name="Cui X.M."/>
            <person name="Yuan T.T."/>
            <person name="Jiang B.G."/>
            <person name="Yang W.F."/>
            <person name="Lam T.T."/>
            <person name="Chang Q.C."/>
            <person name="Ding S.J."/>
            <person name="Wang X.J."/>
            <person name="Zhu J.G."/>
            <person name="Ruan X.D."/>
            <person name="Zhao L."/>
            <person name="Wei J.T."/>
            <person name="Ye R.Z."/>
            <person name="Que T.C."/>
            <person name="Du C.H."/>
            <person name="Zhou Y.H."/>
            <person name="Cheng J.X."/>
            <person name="Dai P.F."/>
            <person name="Guo W.B."/>
            <person name="Han X.H."/>
            <person name="Huang E.J."/>
            <person name="Li L.F."/>
            <person name="Wei W."/>
            <person name="Gao Y.C."/>
            <person name="Liu J.Z."/>
            <person name="Shao H.Z."/>
            <person name="Wang X."/>
            <person name="Wang C.C."/>
            <person name="Yang T.C."/>
            <person name="Huo Q.B."/>
            <person name="Li W."/>
            <person name="Chen H.Y."/>
            <person name="Chen S.E."/>
            <person name="Zhou L.G."/>
            <person name="Ni X.B."/>
            <person name="Tian J.H."/>
            <person name="Sheng Y."/>
            <person name="Liu T."/>
            <person name="Pan Y.S."/>
            <person name="Xia L.Y."/>
            <person name="Li J."/>
            <person name="Zhao F."/>
            <person name="Cao W.C."/>
        </authorList>
    </citation>
    <scope>NUCLEOTIDE SEQUENCE</scope>
    <source>
        <strain evidence="2">Rmic-2018</strain>
    </source>
</reference>
<dbReference type="InterPro" id="IPR024079">
    <property type="entry name" value="MetalloPept_cat_dom_sf"/>
</dbReference>
<protein>
    <submittedName>
        <fullName evidence="2">Uncharacterized protein</fullName>
    </submittedName>
</protein>
<evidence type="ECO:0000313" key="2">
    <source>
        <dbReference type="EMBL" id="KAH8027717.1"/>
    </source>
</evidence>
<dbReference type="InterPro" id="IPR000718">
    <property type="entry name" value="Peptidase_M13"/>
</dbReference>